<dbReference type="KEGG" id="mhor:MSHOH_0658"/>
<keyword evidence="4" id="KW-1185">Reference proteome</keyword>
<dbReference type="HOGENOM" id="CLU_152570_0_0_2"/>
<name>A0A0E3S8Z9_9EURY</name>
<reference evidence="3 4" key="1">
    <citation type="submission" date="2014-07" db="EMBL/GenBank/DDBJ databases">
        <title>Methanogenic archaea and the global carbon cycle.</title>
        <authorList>
            <person name="Henriksen J.R."/>
            <person name="Luke J."/>
            <person name="Reinhart S."/>
            <person name="Benedict M.N."/>
            <person name="Youngblut N.D."/>
            <person name="Metcalf M.E."/>
            <person name="Whitaker R.J."/>
            <person name="Metcalf W.W."/>
        </authorList>
    </citation>
    <scope>NUCLEOTIDE SEQUENCE [LARGE SCALE GENOMIC DNA]</scope>
    <source>
        <strain evidence="3 4">HB-1</strain>
    </source>
</reference>
<dbReference type="EC" id="3.3.2.-" evidence="3"/>
<organism evidence="3 4">
    <name type="scientific">Methanosarcina horonobensis HB-1 = JCM 15518</name>
    <dbReference type="NCBI Taxonomy" id="1434110"/>
    <lineage>
        <taxon>Archaea</taxon>
        <taxon>Methanobacteriati</taxon>
        <taxon>Methanobacteriota</taxon>
        <taxon>Stenosarchaea group</taxon>
        <taxon>Methanomicrobia</taxon>
        <taxon>Methanosarcinales</taxon>
        <taxon>Methanosarcinaceae</taxon>
        <taxon>Methanosarcina</taxon>
    </lineage>
</organism>
<keyword evidence="2 3" id="KW-0378">Hydrolase</keyword>
<dbReference type="AlphaFoldDB" id="A0A0E3S8Z9"/>
<evidence type="ECO:0000313" key="4">
    <source>
        <dbReference type="Proteomes" id="UP000033101"/>
    </source>
</evidence>
<dbReference type="InterPro" id="IPR029058">
    <property type="entry name" value="AB_hydrolase_fold"/>
</dbReference>
<dbReference type="PANTHER" id="PTHR21661">
    <property type="entry name" value="EPOXIDE HYDROLASE 1-RELATED"/>
    <property type="match status" value="1"/>
</dbReference>
<dbReference type="SUPFAM" id="SSF53474">
    <property type="entry name" value="alpha/beta-Hydrolases"/>
    <property type="match status" value="1"/>
</dbReference>
<dbReference type="Proteomes" id="UP000033101">
    <property type="component" value="Chromosome"/>
</dbReference>
<accession>A0A0E3S8Z9</accession>
<dbReference type="PATRIC" id="fig|1434110.4.peg.802"/>
<protein>
    <submittedName>
        <fullName evidence="3">Putative epoxide hydrolase</fullName>
        <ecNumber evidence="3">3.3.2.-</ecNumber>
    </submittedName>
</protein>
<dbReference type="STRING" id="1434110.MSHOH_0658"/>
<sequence length="114" mass="13216">MNAGVSIDLEERFTKDELLTNIMIYWVTETINSSIRIYYEMAHAMPSPNRGQRSKVPAAVAHMPLDAPLPREWAERNVNLKRFTGMPRGGHFSAWEVPELYAKDLQEFFGEFRK</sequence>
<evidence type="ECO:0000256" key="1">
    <source>
        <dbReference type="ARBA" id="ARBA00010088"/>
    </source>
</evidence>
<dbReference type="GO" id="GO:0004301">
    <property type="term" value="F:epoxide hydrolase activity"/>
    <property type="evidence" value="ECO:0007669"/>
    <property type="project" value="TreeGrafter"/>
</dbReference>
<dbReference type="PANTHER" id="PTHR21661:SF35">
    <property type="entry name" value="EPOXIDE HYDROLASE"/>
    <property type="match status" value="1"/>
</dbReference>
<evidence type="ECO:0000256" key="2">
    <source>
        <dbReference type="ARBA" id="ARBA00022801"/>
    </source>
</evidence>
<dbReference type="Gene3D" id="3.40.50.1820">
    <property type="entry name" value="alpha/beta hydrolase"/>
    <property type="match status" value="1"/>
</dbReference>
<gene>
    <name evidence="3" type="ORF">MSHOH_0658</name>
</gene>
<comment type="similarity">
    <text evidence="1">Belongs to the peptidase S33 family.</text>
</comment>
<proteinExistence type="inferred from homology"/>
<dbReference type="GO" id="GO:0097176">
    <property type="term" value="P:epoxide metabolic process"/>
    <property type="evidence" value="ECO:0007669"/>
    <property type="project" value="TreeGrafter"/>
</dbReference>
<evidence type="ECO:0000313" key="3">
    <source>
        <dbReference type="EMBL" id="AKB77141.1"/>
    </source>
</evidence>
<dbReference type="EMBL" id="CP009516">
    <property type="protein sequence ID" value="AKB77141.1"/>
    <property type="molecule type" value="Genomic_DNA"/>
</dbReference>